<protein>
    <recommendedName>
        <fullName evidence="8">C3H1-type domain-containing protein</fullName>
    </recommendedName>
</protein>
<accession>A0A1Q9CKP1</accession>
<feature type="compositionally biased region" description="Low complexity" evidence="6">
    <location>
        <begin position="549"/>
        <end position="563"/>
    </location>
</feature>
<feature type="zinc finger region" description="C3H1-type" evidence="5">
    <location>
        <begin position="1105"/>
        <end position="1131"/>
    </location>
</feature>
<feature type="compositionally biased region" description="Basic residues" evidence="6">
    <location>
        <begin position="597"/>
        <end position="609"/>
    </location>
</feature>
<feature type="compositionally biased region" description="Basic and acidic residues" evidence="6">
    <location>
        <begin position="776"/>
        <end position="803"/>
    </location>
</feature>
<dbReference type="InterPro" id="IPR000571">
    <property type="entry name" value="Znf_CCCH"/>
</dbReference>
<keyword evidence="4 5" id="KW-0862">Zinc</keyword>
<feature type="region of interest" description="Disordered" evidence="6">
    <location>
        <begin position="691"/>
        <end position="875"/>
    </location>
</feature>
<proteinExistence type="predicted"/>
<dbReference type="GO" id="GO:0008270">
    <property type="term" value="F:zinc ion binding"/>
    <property type="evidence" value="ECO:0007669"/>
    <property type="project" value="UniProtKB-KW"/>
</dbReference>
<dbReference type="InterPro" id="IPR036855">
    <property type="entry name" value="Znf_CCCH_sf"/>
</dbReference>
<feature type="compositionally biased region" description="Polar residues" evidence="6">
    <location>
        <begin position="528"/>
        <end position="538"/>
    </location>
</feature>
<dbReference type="OrthoDB" id="410307at2759"/>
<evidence type="ECO:0000259" key="8">
    <source>
        <dbReference type="PROSITE" id="PS50103"/>
    </source>
</evidence>
<dbReference type="Proteomes" id="UP000186817">
    <property type="component" value="Unassembled WGS sequence"/>
</dbReference>
<evidence type="ECO:0000256" key="7">
    <source>
        <dbReference type="SAM" id="Phobius"/>
    </source>
</evidence>
<evidence type="ECO:0000313" key="9">
    <source>
        <dbReference type="EMBL" id="OLP83427.1"/>
    </source>
</evidence>
<evidence type="ECO:0000256" key="1">
    <source>
        <dbReference type="ARBA" id="ARBA00022723"/>
    </source>
</evidence>
<sequence length="1484" mass="163184">MTRKHVTADKDEEANPKSEVWSSQWVWTLSVLIFVVAFALSGQILPRFVPTQCTSEQGMCTPGACTCPFPLMKRDLVTQDALACSQCVEEFCPAVPGGTETCTESACECEDPSWPRIDVGSPGRPCWQCVHPHVDMTLRSVGVEETCLRAIEGDDGMQLASSNSSSCTVFRFDGVSILVKEHNTSCLAWADEWKLFPCKSESIKFAQRTLSKDEVGLKDMYCAARGKNLCVQAVEYMCTTDPAQCSTGPCRCENSSHLRKEMQTVNRSVCHVCAPPQPSCSMFPDSCSAGPCECHTGFVKVKRDDDCFSCRPGTTPPTGLASFLSFASAVLTFLCCVALGVAVGCAIRRFFVGDISASVRRRRRNAAPRTWSERWALRLEEVFEAVCEMARSWKPLRSASTAVCNFLDMCDDAMDPVYTLFENALDVAQNAIATATQDRCGRRAAVEPFSKQNPRKEKESHRQKAATRHSASQNALPGKDLSLAAGNLSWDPLHAMHEENGSSKVSPKEWMNGFVPGLAAQRDAARATKTSPAATSAVQRLRQRREAKATAAAKAAQQAVQPPAEEEPQVDESWIDAMERREAKEKEAKERAAAQRRERKHAARARRSRNGHEGAAEDCDQIEHTERDTIQVAGESESAQAKLQQAGEDEGEMTNLQDELLVCEDGEDSGEMISPQEELLLSEDRKFIDDEVDASSQASDGWIKSSTQKVRNTRRRGDIQGEQEPAAEPDPQHEECNRLEPDGKKQSDTEKIEPQTSQDAASGLSKRQRQRLRQRQAVEDARASGRKTERVEVRSKKKAEVEVPPHSTADVATASAAPPTSAEEAQETIAPEAEVPVQKGKESKEDGSQGLVPSFADIVAGRPPRPPGEEPRELEASAALQFAADAPDFVPLAAMTEMPFQVMTASAYSALWAQAGLASSTRKARRGRKARREGDDLQALPLTTVVISEIPEHYTAESFRLLLDGWGLGYNFFYMPPERQEEYGQCAIVNFVDPSCVMVCQCVFQAASEGIVSLFPIQGLENNVAYWTQAVVTEDMVNGPLVFPGAAAHWSFDSAGLLNSKFSPQIREQFHKTKLCVFNRNQKCSMGALCPFAHSEEELQKAPDLKKTKLCYNFFRRKCNDANCKFAHGYAELRATDTVFKTELCRWWANGSCKAGASCRYAHGLKELRSNPTSAGLLAAPQEFPEAEDFRFEHYGFGDPMGLDASCGEEDATAFMRMGSEETSEAMQQDRSASESDPEFEASNLLGPRRGGLQRQQTAPPTAAFSKDDDNIMLRIKGTFMEDIEHCSDMRYGWADEVRPVVAKASSSAPPAVRDEYACSYFAQMGALGQRTSSVRVSAESYGLGFLSWGGVRPLTGGRLRVCIGEHLMCWLFSENFIRGALQRFGVSSELASTATYNRLRRLLPTGANVLNMSDSEAQAIGSWVEVPRGGGAKQERQRHDVMSVRYSGQRVLSSVKAKEHVLRAVLRHPLARAAEGRSGASIL</sequence>
<feature type="region of interest" description="Disordered" evidence="6">
    <location>
        <begin position="443"/>
        <end position="483"/>
    </location>
</feature>
<feature type="region of interest" description="Disordered" evidence="6">
    <location>
        <begin position="1220"/>
        <end position="1267"/>
    </location>
</feature>
<keyword evidence="2" id="KW-0677">Repeat</keyword>
<feature type="transmembrane region" description="Helical" evidence="7">
    <location>
        <begin position="25"/>
        <end position="45"/>
    </location>
</feature>
<dbReference type="Gene3D" id="3.30.1370.210">
    <property type="match status" value="1"/>
</dbReference>
<feature type="region of interest" description="Disordered" evidence="6">
    <location>
        <begin position="521"/>
        <end position="654"/>
    </location>
</feature>
<evidence type="ECO:0000256" key="3">
    <source>
        <dbReference type="ARBA" id="ARBA00022771"/>
    </source>
</evidence>
<dbReference type="Pfam" id="PF00642">
    <property type="entry name" value="zf-CCCH"/>
    <property type="match status" value="1"/>
</dbReference>
<feature type="domain" description="C3H1-type" evidence="8">
    <location>
        <begin position="1140"/>
        <end position="1166"/>
    </location>
</feature>
<keyword evidence="3 5" id="KW-0863">Zinc-finger</keyword>
<feature type="compositionally biased region" description="Basic and acidic residues" evidence="6">
    <location>
        <begin position="730"/>
        <end position="753"/>
    </location>
</feature>
<dbReference type="PANTHER" id="PTHR12547:SF18">
    <property type="entry name" value="PROTEIN TIS11"/>
    <property type="match status" value="1"/>
</dbReference>
<dbReference type="PROSITE" id="PS50103">
    <property type="entry name" value="ZF_C3H1"/>
    <property type="match status" value="3"/>
</dbReference>
<keyword evidence="7" id="KW-0812">Transmembrane</keyword>
<evidence type="ECO:0000313" key="10">
    <source>
        <dbReference type="Proteomes" id="UP000186817"/>
    </source>
</evidence>
<dbReference type="EMBL" id="LSRX01001117">
    <property type="protein sequence ID" value="OLP83427.1"/>
    <property type="molecule type" value="Genomic_DNA"/>
</dbReference>
<evidence type="ECO:0000256" key="2">
    <source>
        <dbReference type="ARBA" id="ARBA00022737"/>
    </source>
</evidence>
<feature type="transmembrane region" description="Helical" evidence="7">
    <location>
        <begin position="320"/>
        <end position="343"/>
    </location>
</feature>
<evidence type="ECO:0000256" key="6">
    <source>
        <dbReference type="SAM" id="MobiDB-lite"/>
    </source>
</evidence>
<dbReference type="InterPro" id="IPR045877">
    <property type="entry name" value="ZFP36-like"/>
</dbReference>
<dbReference type="GO" id="GO:0003729">
    <property type="term" value="F:mRNA binding"/>
    <property type="evidence" value="ECO:0007669"/>
    <property type="project" value="InterPro"/>
</dbReference>
<feature type="compositionally biased region" description="Polar residues" evidence="6">
    <location>
        <begin position="694"/>
        <end position="710"/>
    </location>
</feature>
<feature type="compositionally biased region" description="Basic and acidic residues" evidence="6">
    <location>
        <begin position="577"/>
        <end position="596"/>
    </location>
</feature>
<feature type="zinc finger region" description="C3H1-type" evidence="5">
    <location>
        <begin position="1140"/>
        <end position="1166"/>
    </location>
</feature>
<keyword evidence="10" id="KW-1185">Reference proteome</keyword>
<keyword evidence="1 5" id="KW-0479">Metal-binding</keyword>
<organism evidence="9 10">
    <name type="scientific">Symbiodinium microadriaticum</name>
    <name type="common">Dinoflagellate</name>
    <name type="synonym">Zooxanthella microadriatica</name>
    <dbReference type="NCBI Taxonomy" id="2951"/>
    <lineage>
        <taxon>Eukaryota</taxon>
        <taxon>Sar</taxon>
        <taxon>Alveolata</taxon>
        <taxon>Dinophyceae</taxon>
        <taxon>Suessiales</taxon>
        <taxon>Symbiodiniaceae</taxon>
        <taxon>Symbiodinium</taxon>
    </lineage>
</organism>
<keyword evidence="7" id="KW-1133">Transmembrane helix</keyword>
<feature type="domain" description="C3H1-type" evidence="8">
    <location>
        <begin position="1105"/>
        <end position="1131"/>
    </location>
</feature>
<dbReference type="Gene3D" id="4.10.1000.10">
    <property type="entry name" value="Zinc finger, CCCH-type"/>
    <property type="match status" value="1"/>
</dbReference>
<evidence type="ECO:0000256" key="5">
    <source>
        <dbReference type="PROSITE-ProRule" id="PRU00723"/>
    </source>
</evidence>
<dbReference type="PANTHER" id="PTHR12547">
    <property type="entry name" value="CCCH ZINC FINGER/TIS11-RELATED"/>
    <property type="match status" value="1"/>
</dbReference>
<feature type="compositionally biased region" description="Acidic residues" evidence="6">
    <location>
        <begin position="564"/>
        <end position="574"/>
    </location>
</feature>
<name>A0A1Q9CKP1_SYMMI</name>
<feature type="compositionally biased region" description="Basic and acidic residues" evidence="6">
    <location>
        <begin position="610"/>
        <end position="629"/>
    </location>
</feature>
<feature type="compositionally biased region" description="Low complexity" evidence="6">
    <location>
        <begin position="812"/>
        <end position="823"/>
    </location>
</feature>
<gene>
    <name evidence="9" type="ORF">AK812_SmicGene35830</name>
</gene>
<keyword evidence="7" id="KW-0472">Membrane</keyword>
<dbReference type="SMART" id="SM00356">
    <property type="entry name" value="ZnF_C3H1"/>
    <property type="match status" value="3"/>
</dbReference>
<reference evidence="9 10" key="1">
    <citation type="submission" date="2016-02" db="EMBL/GenBank/DDBJ databases">
        <title>Genome analysis of coral dinoflagellate symbionts highlights evolutionary adaptations to a symbiotic lifestyle.</title>
        <authorList>
            <person name="Aranda M."/>
            <person name="Li Y."/>
            <person name="Liew Y.J."/>
            <person name="Baumgarten S."/>
            <person name="Simakov O."/>
            <person name="Wilson M."/>
            <person name="Piel J."/>
            <person name="Ashoor H."/>
            <person name="Bougouffa S."/>
            <person name="Bajic V.B."/>
            <person name="Ryu T."/>
            <person name="Ravasi T."/>
            <person name="Bayer T."/>
            <person name="Micklem G."/>
            <person name="Kim H."/>
            <person name="Bhak J."/>
            <person name="Lajeunesse T.C."/>
            <person name="Voolstra C.R."/>
        </authorList>
    </citation>
    <scope>NUCLEOTIDE SEQUENCE [LARGE SCALE GENOMIC DNA]</scope>
    <source>
        <strain evidence="9 10">CCMP2467</strain>
    </source>
</reference>
<evidence type="ECO:0000256" key="4">
    <source>
        <dbReference type="ARBA" id="ARBA00022833"/>
    </source>
</evidence>
<dbReference type="SUPFAM" id="SSF90229">
    <property type="entry name" value="CCCH zinc finger"/>
    <property type="match status" value="2"/>
</dbReference>
<feature type="zinc finger region" description="C3H1-type" evidence="5">
    <location>
        <begin position="1070"/>
        <end position="1097"/>
    </location>
</feature>
<comment type="caution">
    <text evidence="9">The sequence shown here is derived from an EMBL/GenBank/DDBJ whole genome shotgun (WGS) entry which is preliminary data.</text>
</comment>
<feature type="domain" description="C3H1-type" evidence="8">
    <location>
        <begin position="1070"/>
        <end position="1097"/>
    </location>
</feature>